<evidence type="ECO:0000256" key="1">
    <source>
        <dbReference type="SAM" id="SignalP"/>
    </source>
</evidence>
<proteinExistence type="predicted"/>
<dbReference type="SMART" id="SM00867">
    <property type="entry name" value="YceI"/>
    <property type="match status" value="1"/>
</dbReference>
<dbReference type="InterPro" id="IPR007372">
    <property type="entry name" value="Lipid/polyisoprenoid-bd_YceI"/>
</dbReference>
<sequence length="180" mass="18633">MLRYAFLLPLALAAAPASAQSWQVDRADSSVGFETTVSGGAVTGEFSDWTAEIVLDPADLENASISARVLTSSGTTGNGQMDSSMLSDSGLNPSEYEAATFVSEDVRATDEGYEAHGTLAMAGTERDIVLPFTLAIDGGRAVADSRYTLARADYGVGSSSWGSAAAEVTLVLHIEADAAE</sequence>
<dbReference type="SUPFAM" id="SSF101874">
    <property type="entry name" value="YceI-like"/>
    <property type="match status" value="1"/>
</dbReference>
<evidence type="ECO:0000313" key="4">
    <source>
        <dbReference type="Proteomes" id="UP001143486"/>
    </source>
</evidence>
<dbReference type="Pfam" id="PF04264">
    <property type="entry name" value="YceI"/>
    <property type="match status" value="1"/>
</dbReference>
<feature type="domain" description="Lipid/polyisoprenoid-binding YceI-like" evidence="2">
    <location>
        <begin position="21"/>
        <end position="177"/>
    </location>
</feature>
<keyword evidence="4" id="KW-1185">Reference proteome</keyword>
<organism evidence="3 4">
    <name type="scientific">Maricaulis virginensis</name>
    <dbReference type="NCBI Taxonomy" id="144022"/>
    <lineage>
        <taxon>Bacteria</taxon>
        <taxon>Pseudomonadati</taxon>
        <taxon>Pseudomonadota</taxon>
        <taxon>Alphaproteobacteria</taxon>
        <taxon>Maricaulales</taxon>
        <taxon>Maricaulaceae</taxon>
        <taxon>Maricaulis</taxon>
    </lineage>
</organism>
<reference evidence="3" key="2">
    <citation type="submission" date="2023-01" db="EMBL/GenBank/DDBJ databases">
        <authorList>
            <person name="Sun Q."/>
            <person name="Evtushenko L."/>
        </authorList>
    </citation>
    <scope>NUCLEOTIDE SEQUENCE</scope>
    <source>
        <strain evidence="3">VKM B-1513</strain>
    </source>
</reference>
<dbReference type="PANTHER" id="PTHR34406:SF1">
    <property type="entry name" value="PROTEIN YCEI"/>
    <property type="match status" value="1"/>
</dbReference>
<gene>
    <name evidence="3" type="ORF">GCM10017621_01160</name>
</gene>
<dbReference type="InterPro" id="IPR036761">
    <property type="entry name" value="TTHA0802/YceI-like_sf"/>
</dbReference>
<comment type="caution">
    <text evidence="3">The sequence shown here is derived from an EMBL/GenBank/DDBJ whole genome shotgun (WGS) entry which is preliminary data.</text>
</comment>
<reference evidence="3" key="1">
    <citation type="journal article" date="2014" name="Int. J. Syst. Evol. Microbiol.">
        <title>Complete genome sequence of Corynebacterium casei LMG S-19264T (=DSM 44701T), isolated from a smear-ripened cheese.</title>
        <authorList>
            <consortium name="US DOE Joint Genome Institute (JGI-PGF)"/>
            <person name="Walter F."/>
            <person name="Albersmeier A."/>
            <person name="Kalinowski J."/>
            <person name="Ruckert C."/>
        </authorList>
    </citation>
    <scope>NUCLEOTIDE SEQUENCE</scope>
    <source>
        <strain evidence="3">VKM B-1513</strain>
    </source>
</reference>
<feature type="signal peptide" evidence="1">
    <location>
        <begin position="1"/>
        <end position="19"/>
    </location>
</feature>
<dbReference type="PANTHER" id="PTHR34406">
    <property type="entry name" value="PROTEIN YCEI"/>
    <property type="match status" value="1"/>
</dbReference>
<evidence type="ECO:0000259" key="2">
    <source>
        <dbReference type="SMART" id="SM00867"/>
    </source>
</evidence>
<protein>
    <recommendedName>
        <fullName evidence="2">Lipid/polyisoprenoid-binding YceI-like domain-containing protein</fullName>
    </recommendedName>
</protein>
<dbReference type="AlphaFoldDB" id="A0A9W6MM51"/>
<feature type="chain" id="PRO_5040935002" description="Lipid/polyisoprenoid-binding YceI-like domain-containing protein" evidence="1">
    <location>
        <begin position="20"/>
        <end position="180"/>
    </location>
</feature>
<dbReference type="RefSeq" id="WP_271185009.1">
    <property type="nucleotide sequence ID" value="NZ_BSFE01000001.1"/>
</dbReference>
<dbReference type="Gene3D" id="2.40.128.110">
    <property type="entry name" value="Lipid/polyisoprenoid-binding, YceI-like"/>
    <property type="match status" value="1"/>
</dbReference>
<keyword evidence="1" id="KW-0732">Signal</keyword>
<dbReference type="EMBL" id="BSFE01000001">
    <property type="protein sequence ID" value="GLK50608.1"/>
    <property type="molecule type" value="Genomic_DNA"/>
</dbReference>
<name>A0A9W6MM51_9PROT</name>
<accession>A0A9W6MM51</accession>
<dbReference type="Proteomes" id="UP001143486">
    <property type="component" value="Unassembled WGS sequence"/>
</dbReference>
<evidence type="ECO:0000313" key="3">
    <source>
        <dbReference type="EMBL" id="GLK50608.1"/>
    </source>
</evidence>